<dbReference type="Proteomes" id="UP000290218">
    <property type="component" value="Unassembled WGS sequence"/>
</dbReference>
<evidence type="ECO:0000313" key="3">
    <source>
        <dbReference type="Proteomes" id="UP000290218"/>
    </source>
</evidence>
<sequence>MLVVTTAALLVFGLFTAFTKVRESNRLKGMLPRQPSAALDQFYIENPDRIMIHYDDIVGPDRYVKAFPHVEGADIAFQFPIRRHWGSPLTVRLPDGTTVRRHEVLAVVDSGGLIVTEPRPQQETGGYDDARVYQLETGLRYRGRRVTTRPPDSAGREGRDQDGIHTYQLPEGRRFEIAFRGGVPDGLFKAYYENGSLWGEGTYRQGRIAEAWVVTRSGRRFDELRDSAAATRAMEADAKVEAEKFRQSGARKLVTRDYTGAAAEFGFAIDRFGSIAAYLGRAEARLALGDRDGAIQDCKAGQQSEGTDAERARAELMLADLLSR</sequence>
<gene>
    <name evidence="2" type="ORF">ESB00_09675</name>
</gene>
<reference evidence="2 3" key="1">
    <citation type="submission" date="2019-01" db="EMBL/GenBank/DDBJ databases">
        <title>Lacunisphaera sp. strain TWA-58.</title>
        <authorList>
            <person name="Chen W.-M."/>
        </authorList>
    </citation>
    <scope>NUCLEOTIDE SEQUENCE [LARGE SCALE GENOMIC DNA]</scope>
    <source>
        <strain evidence="2 3">TWA-58</strain>
    </source>
</reference>
<feature type="region of interest" description="Disordered" evidence="1">
    <location>
        <begin position="145"/>
        <end position="164"/>
    </location>
</feature>
<dbReference type="SUPFAM" id="SSF82185">
    <property type="entry name" value="Histone H3 K4-specific methyltransferase SET7/9 N-terminal domain"/>
    <property type="match status" value="1"/>
</dbReference>
<proteinExistence type="predicted"/>
<protein>
    <submittedName>
        <fullName evidence="2">Uncharacterized protein</fullName>
    </submittedName>
</protein>
<evidence type="ECO:0000256" key="1">
    <source>
        <dbReference type="SAM" id="MobiDB-lite"/>
    </source>
</evidence>
<dbReference type="AlphaFoldDB" id="A0A4Q1CB04"/>
<dbReference type="Gene3D" id="2.20.110.10">
    <property type="entry name" value="Histone H3 K4-specific methyltransferase SET7/9 N-terminal domain"/>
    <property type="match status" value="1"/>
</dbReference>
<dbReference type="OrthoDB" id="5322483at2"/>
<organism evidence="2 3">
    <name type="scientific">Oleiharenicola lentus</name>
    <dbReference type="NCBI Taxonomy" id="2508720"/>
    <lineage>
        <taxon>Bacteria</taxon>
        <taxon>Pseudomonadati</taxon>
        <taxon>Verrucomicrobiota</taxon>
        <taxon>Opitutia</taxon>
        <taxon>Opitutales</taxon>
        <taxon>Opitutaceae</taxon>
        <taxon>Oleiharenicola</taxon>
    </lineage>
</organism>
<evidence type="ECO:0000313" key="2">
    <source>
        <dbReference type="EMBL" id="RXK56120.1"/>
    </source>
</evidence>
<comment type="caution">
    <text evidence="2">The sequence shown here is derived from an EMBL/GenBank/DDBJ whole genome shotgun (WGS) entry which is preliminary data.</text>
</comment>
<accession>A0A4Q1CB04</accession>
<name>A0A4Q1CB04_9BACT</name>
<feature type="compositionally biased region" description="Basic and acidic residues" evidence="1">
    <location>
        <begin position="154"/>
        <end position="163"/>
    </location>
</feature>
<dbReference type="EMBL" id="SDHX01000001">
    <property type="protein sequence ID" value="RXK56120.1"/>
    <property type="molecule type" value="Genomic_DNA"/>
</dbReference>
<keyword evidence="3" id="KW-1185">Reference proteome</keyword>